<name>A0A830FBT1_9EURY</name>
<organism evidence="6 7">
    <name type="scientific">Halarchaeum grantii</name>
    <dbReference type="NCBI Taxonomy" id="1193105"/>
    <lineage>
        <taxon>Archaea</taxon>
        <taxon>Methanobacteriati</taxon>
        <taxon>Methanobacteriota</taxon>
        <taxon>Stenosarchaea group</taxon>
        <taxon>Halobacteria</taxon>
        <taxon>Halobacteriales</taxon>
        <taxon>Halobacteriaceae</taxon>
    </lineage>
</organism>
<evidence type="ECO:0000313" key="7">
    <source>
        <dbReference type="Proteomes" id="UP000628840"/>
    </source>
</evidence>
<keyword evidence="3 5" id="KW-1133">Transmembrane helix</keyword>
<evidence type="ECO:0000256" key="4">
    <source>
        <dbReference type="ARBA" id="ARBA00023136"/>
    </source>
</evidence>
<dbReference type="AlphaFoldDB" id="A0A830FBT1"/>
<protein>
    <submittedName>
        <fullName evidence="6">Uncharacterized protein</fullName>
    </submittedName>
</protein>
<keyword evidence="7" id="KW-1185">Reference proteome</keyword>
<feature type="transmembrane region" description="Helical" evidence="5">
    <location>
        <begin position="12"/>
        <end position="31"/>
    </location>
</feature>
<comment type="subcellular location">
    <subcellularLocation>
        <location evidence="1">Membrane</location>
        <topology evidence="1">Multi-pass membrane protein</topology>
    </subcellularLocation>
</comment>
<keyword evidence="4 5" id="KW-0472">Membrane</keyword>
<dbReference type="GO" id="GO:0016020">
    <property type="term" value="C:membrane"/>
    <property type="evidence" value="ECO:0007669"/>
    <property type="project" value="UniProtKB-SubCell"/>
</dbReference>
<comment type="caution">
    <text evidence="6">The sequence shown here is derived from an EMBL/GenBank/DDBJ whole genome shotgun (WGS) entry which is preliminary data.</text>
</comment>
<gene>
    <name evidence="6" type="ORF">GCM10009037_13490</name>
</gene>
<evidence type="ECO:0000256" key="1">
    <source>
        <dbReference type="ARBA" id="ARBA00004141"/>
    </source>
</evidence>
<dbReference type="Proteomes" id="UP000628840">
    <property type="component" value="Unassembled WGS sequence"/>
</dbReference>
<dbReference type="InterPro" id="IPR032808">
    <property type="entry name" value="DoxX"/>
</dbReference>
<evidence type="ECO:0000313" key="6">
    <source>
        <dbReference type="EMBL" id="GGL31022.1"/>
    </source>
</evidence>
<dbReference type="EMBL" id="BMPF01000002">
    <property type="protein sequence ID" value="GGL31022.1"/>
    <property type="molecule type" value="Genomic_DNA"/>
</dbReference>
<proteinExistence type="predicted"/>
<dbReference type="GeneID" id="55824068"/>
<dbReference type="OrthoDB" id="340328at2157"/>
<reference evidence="6 7" key="1">
    <citation type="journal article" date="2019" name="Int. J. Syst. Evol. Microbiol.">
        <title>The Global Catalogue of Microorganisms (GCM) 10K type strain sequencing project: providing services to taxonomists for standard genome sequencing and annotation.</title>
        <authorList>
            <consortium name="The Broad Institute Genomics Platform"/>
            <consortium name="The Broad Institute Genome Sequencing Center for Infectious Disease"/>
            <person name="Wu L."/>
            <person name="Ma J."/>
        </authorList>
    </citation>
    <scope>NUCLEOTIDE SEQUENCE [LARGE SCALE GENOMIC DNA]</scope>
    <source>
        <strain evidence="6 7">JCM 19585</strain>
    </source>
</reference>
<dbReference type="Pfam" id="PF07681">
    <property type="entry name" value="DoxX"/>
    <property type="match status" value="1"/>
</dbReference>
<dbReference type="RefSeq" id="WP_123074015.1">
    <property type="nucleotide sequence ID" value="NZ_BMPF01000002.1"/>
</dbReference>
<sequence length="139" mass="14081">MAFETPLAAEFFLVGRVLFGLVLAYMGLNHFQAADYLADYAGSKGVPAPKAGVLASGGLLVLGGLAVVVGAFPVLASGGLALFLLVSAVTIHDFWAAPAEQAQDEQTSFLKNVGLAGGALLLLSVGGTAWPYALGVGVF</sequence>
<accession>A0A830FBT1</accession>
<keyword evidence="2 5" id="KW-0812">Transmembrane</keyword>
<evidence type="ECO:0000256" key="5">
    <source>
        <dbReference type="SAM" id="Phobius"/>
    </source>
</evidence>
<evidence type="ECO:0000256" key="3">
    <source>
        <dbReference type="ARBA" id="ARBA00022989"/>
    </source>
</evidence>
<evidence type="ECO:0000256" key="2">
    <source>
        <dbReference type="ARBA" id="ARBA00022692"/>
    </source>
</evidence>
<feature type="transmembrane region" description="Helical" evidence="5">
    <location>
        <begin position="109"/>
        <end position="133"/>
    </location>
</feature>